<dbReference type="AlphaFoldDB" id="A0A9E8SJN3"/>
<evidence type="ECO:0000313" key="9">
    <source>
        <dbReference type="EMBL" id="WAC09916.1"/>
    </source>
</evidence>
<feature type="transmembrane region" description="Helical" evidence="6">
    <location>
        <begin position="21"/>
        <end position="41"/>
    </location>
</feature>
<gene>
    <name evidence="9" type="ORF">ON006_19405</name>
</gene>
<evidence type="ECO:0000259" key="7">
    <source>
        <dbReference type="Pfam" id="PF02687"/>
    </source>
</evidence>
<reference evidence="9" key="1">
    <citation type="submission" date="2022-11" db="EMBL/GenBank/DDBJ databases">
        <title>Dyadobacter pollutisoli sp. nov., isolated from plastic dumped soil.</title>
        <authorList>
            <person name="Kim J.M."/>
            <person name="Kim K.R."/>
            <person name="Lee J.K."/>
            <person name="Hao L."/>
            <person name="Jeon C.O."/>
        </authorList>
    </citation>
    <scope>NUCLEOTIDE SEQUENCE</scope>
    <source>
        <strain evidence="9">U1</strain>
    </source>
</reference>
<feature type="transmembrane region" description="Helical" evidence="6">
    <location>
        <begin position="336"/>
        <end position="359"/>
    </location>
</feature>
<dbReference type="InterPro" id="IPR025857">
    <property type="entry name" value="MacB_PCD"/>
</dbReference>
<keyword evidence="10" id="KW-1185">Reference proteome</keyword>
<feature type="domain" description="ABC3 transporter permease C-terminal" evidence="7">
    <location>
        <begin position="292"/>
        <end position="405"/>
    </location>
</feature>
<dbReference type="GO" id="GO:0005886">
    <property type="term" value="C:plasma membrane"/>
    <property type="evidence" value="ECO:0007669"/>
    <property type="project" value="UniProtKB-SubCell"/>
</dbReference>
<dbReference type="KEGG" id="dpf:ON006_19405"/>
<keyword evidence="5 6" id="KW-0472">Membrane</keyword>
<feature type="transmembrane region" description="Helical" evidence="6">
    <location>
        <begin position="757"/>
        <end position="777"/>
    </location>
</feature>
<comment type="subcellular location">
    <subcellularLocation>
        <location evidence="1">Cell membrane</location>
        <topology evidence="1">Multi-pass membrane protein</topology>
    </subcellularLocation>
</comment>
<evidence type="ECO:0000256" key="4">
    <source>
        <dbReference type="ARBA" id="ARBA00022989"/>
    </source>
</evidence>
<evidence type="ECO:0000313" key="10">
    <source>
        <dbReference type="Proteomes" id="UP001164653"/>
    </source>
</evidence>
<keyword evidence="2" id="KW-1003">Cell membrane</keyword>
<dbReference type="Pfam" id="PF12704">
    <property type="entry name" value="MacB_PCD"/>
    <property type="match status" value="2"/>
</dbReference>
<evidence type="ECO:0000259" key="8">
    <source>
        <dbReference type="Pfam" id="PF12704"/>
    </source>
</evidence>
<keyword evidence="4 6" id="KW-1133">Transmembrane helix</keyword>
<feature type="domain" description="ABC3 transporter permease C-terminal" evidence="7">
    <location>
        <begin position="676"/>
        <end position="787"/>
    </location>
</feature>
<name>A0A9E8SJN3_9BACT</name>
<dbReference type="InterPro" id="IPR003838">
    <property type="entry name" value="ABC3_permease_C"/>
</dbReference>
<dbReference type="InterPro" id="IPR050250">
    <property type="entry name" value="Macrolide_Exporter_MacB"/>
</dbReference>
<dbReference type="Pfam" id="PF02687">
    <property type="entry name" value="FtsX"/>
    <property type="match status" value="2"/>
</dbReference>
<accession>A0A9E8SJN3</accession>
<feature type="domain" description="MacB-like periplasmic core" evidence="8">
    <location>
        <begin position="20"/>
        <end position="240"/>
    </location>
</feature>
<dbReference type="GO" id="GO:0022857">
    <property type="term" value="F:transmembrane transporter activity"/>
    <property type="evidence" value="ECO:0007669"/>
    <property type="project" value="TreeGrafter"/>
</dbReference>
<feature type="transmembrane region" description="Helical" evidence="6">
    <location>
        <begin position="286"/>
        <end position="307"/>
    </location>
</feature>
<sequence>MLKNHIKIAFRNLLASRLFTTINVIGLTGGMVTAIFILLWVKNELSFDTYHQKTDRISRVVTHLKVSKEETWHWSNTPLLLAQYAKTVPEIEMVTRKNFASSLPIRIGDRKIVGDNAIYVDSNWFSVFDYQFIDGSAAQFASGVRNIVMAEARAEQFFGTPNAVGKVLKIDTLDYIVAGVFKNNPANSSFQYDLILPLAAHWANPKNFENDNSWNQFNYETFIVTSKGADRDKVSKKLSAIIANYKRDDKGNPGTDTMLEAEALTHMHFNADIQGAGQNKGDKRTIYIFFGLALVILLVACINYINLTTARASIRLKEVGVKKLLGAKHAHLFSQFMVESIITCLSAFALALTLVYVLLPAFNELTGKVFTFSLTSASLWYVLVGTTLTAIVLTGVYPSLLLSSFKPFEALRGSNVLGSTNAGFRKGLVVLQFTVTVVFLISTLVVFQQMKFIREKELGFDKGHTFTFRLPWGMVPKVEASVFKERLLSESNIGDVTIASQSIIQINSSTTGSYDWNGRPKDFNPTVSQIAVEDNFQKMFSLKMASGRWFAPNSIADKQNVILNETAVKKLNLHKPVLGQRFDFQGKKGVVIGVVKDFHFNSLREKIAPLVLFTDSKWSSGIYVKALPGKEAQAIRTVEKVWNEMIPNYALDYKFLDETYDRLYSSEERTASLFNTFTLVAILISCLGLFGLATFTAERRVKEIGIRKVLGASVSTIVSLLTKDFIVLVVISIIVASPVGYYFMNKWLEGFQYRIDLSWYLFALAGIAAIVIAIFTISYQSIRAALANPVKSLKIE</sequence>
<feature type="transmembrane region" description="Helical" evidence="6">
    <location>
        <begin position="379"/>
        <end position="402"/>
    </location>
</feature>
<feature type="transmembrane region" description="Helical" evidence="6">
    <location>
        <begin position="673"/>
        <end position="697"/>
    </location>
</feature>
<dbReference type="Proteomes" id="UP001164653">
    <property type="component" value="Chromosome"/>
</dbReference>
<dbReference type="PANTHER" id="PTHR30572:SF18">
    <property type="entry name" value="ABC-TYPE MACROLIDE FAMILY EXPORT SYSTEM PERMEASE COMPONENT 2"/>
    <property type="match status" value="1"/>
</dbReference>
<evidence type="ECO:0000256" key="1">
    <source>
        <dbReference type="ARBA" id="ARBA00004651"/>
    </source>
</evidence>
<dbReference type="PANTHER" id="PTHR30572">
    <property type="entry name" value="MEMBRANE COMPONENT OF TRANSPORTER-RELATED"/>
    <property type="match status" value="1"/>
</dbReference>
<proteinExistence type="predicted"/>
<feature type="domain" description="MacB-like periplasmic core" evidence="8">
    <location>
        <begin position="437"/>
        <end position="636"/>
    </location>
</feature>
<dbReference type="EMBL" id="CP112998">
    <property type="protein sequence ID" value="WAC09916.1"/>
    <property type="molecule type" value="Genomic_DNA"/>
</dbReference>
<organism evidence="9 10">
    <name type="scientific">Dyadobacter pollutisoli</name>
    <dbReference type="NCBI Taxonomy" id="2910158"/>
    <lineage>
        <taxon>Bacteria</taxon>
        <taxon>Pseudomonadati</taxon>
        <taxon>Bacteroidota</taxon>
        <taxon>Cytophagia</taxon>
        <taxon>Cytophagales</taxon>
        <taxon>Spirosomataceae</taxon>
        <taxon>Dyadobacter</taxon>
    </lineage>
</organism>
<protein>
    <submittedName>
        <fullName evidence="9">ABC transporter permease</fullName>
    </submittedName>
</protein>
<dbReference type="RefSeq" id="WP_244821030.1">
    <property type="nucleotide sequence ID" value="NZ_CP112998.1"/>
</dbReference>
<evidence type="ECO:0000256" key="2">
    <source>
        <dbReference type="ARBA" id="ARBA00022475"/>
    </source>
</evidence>
<keyword evidence="3 6" id="KW-0812">Transmembrane</keyword>
<feature type="transmembrane region" description="Helical" evidence="6">
    <location>
        <begin position="428"/>
        <end position="447"/>
    </location>
</feature>
<feature type="transmembrane region" description="Helical" evidence="6">
    <location>
        <begin position="709"/>
        <end position="737"/>
    </location>
</feature>
<evidence type="ECO:0000256" key="3">
    <source>
        <dbReference type="ARBA" id="ARBA00022692"/>
    </source>
</evidence>
<evidence type="ECO:0000256" key="6">
    <source>
        <dbReference type="SAM" id="Phobius"/>
    </source>
</evidence>
<evidence type="ECO:0000256" key="5">
    <source>
        <dbReference type="ARBA" id="ARBA00023136"/>
    </source>
</evidence>